<dbReference type="Gene3D" id="3.40.50.150">
    <property type="entry name" value="Vaccinia Virus protein VP39"/>
    <property type="match status" value="1"/>
</dbReference>
<dbReference type="CDD" id="cd02440">
    <property type="entry name" value="AdoMet_MTases"/>
    <property type="match status" value="1"/>
</dbReference>
<dbReference type="OrthoDB" id="9800454at2"/>
<sequence>MDFSLRSRKDELMDDPNMPFEVLQNAYADINLCNKILGGESITLNGVWELVKKDLKKSYTILDMGCGDGSMLVKLSRFLSENGVSHQMIGVDQRDDVLHIARCKTENLSHISFHKVDILEAGNDLSCDILINTLTMHHFEAERIETFLNKFVQLARVGVVINDLQRSKWAYHLFKVFSYFFIKTDVAKNDGLVSISKGFRKEELEELSKNIPNVTHTIQWKWAFRYVWVMEFNRHNK</sequence>
<dbReference type="GO" id="GO:0032259">
    <property type="term" value="P:methylation"/>
    <property type="evidence" value="ECO:0007669"/>
    <property type="project" value="UniProtKB-KW"/>
</dbReference>
<keyword evidence="2" id="KW-0808">Transferase</keyword>
<name>A0A1M5IM34_9FLAO</name>
<dbReference type="GO" id="GO:0008168">
    <property type="term" value="F:methyltransferase activity"/>
    <property type="evidence" value="ECO:0007669"/>
    <property type="project" value="UniProtKB-KW"/>
</dbReference>
<protein>
    <submittedName>
        <fullName evidence="2">Methyltransferase domain-containing protein</fullName>
    </submittedName>
</protein>
<keyword evidence="3" id="KW-1185">Reference proteome</keyword>
<dbReference type="SUPFAM" id="SSF53335">
    <property type="entry name" value="S-adenosyl-L-methionine-dependent methyltransferases"/>
    <property type="match status" value="1"/>
</dbReference>
<evidence type="ECO:0000313" key="2">
    <source>
        <dbReference type="EMBL" id="SHG29109.1"/>
    </source>
</evidence>
<evidence type="ECO:0000313" key="3">
    <source>
        <dbReference type="Proteomes" id="UP000184532"/>
    </source>
</evidence>
<dbReference type="InterPro" id="IPR041698">
    <property type="entry name" value="Methyltransf_25"/>
</dbReference>
<dbReference type="STRING" id="570519.SAMN04488116_0788"/>
<dbReference type="RefSeq" id="WP_073176570.1">
    <property type="nucleotide sequence ID" value="NZ_FQWL01000001.1"/>
</dbReference>
<feature type="domain" description="Methyltransferase" evidence="1">
    <location>
        <begin position="61"/>
        <end position="156"/>
    </location>
</feature>
<evidence type="ECO:0000259" key="1">
    <source>
        <dbReference type="Pfam" id="PF13649"/>
    </source>
</evidence>
<gene>
    <name evidence="2" type="ORF">SAMN04488116_0788</name>
</gene>
<dbReference type="AlphaFoldDB" id="A0A1M5IM34"/>
<organism evidence="2 3">
    <name type="scientific">Flagellimonas flava</name>
    <dbReference type="NCBI Taxonomy" id="570519"/>
    <lineage>
        <taxon>Bacteria</taxon>
        <taxon>Pseudomonadati</taxon>
        <taxon>Bacteroidota</taxon>
        <taxon>Flavobacteriia</taxon>
        <taxon>Flavobacteriales</taxon>
        <taxon>Flavobacteriaceae</taxon>
        <taxon>Flagellimonas</taxon>
    </lineage>
</organism>
<dbReference type="EMBL" id="FQWL01000001">
    <property type="protein sequence ID" value="SHG29109.1"/>
    <property type="molecule type" value="Genomic_DNA"/>
</dbReference>
<accession>A0A1M5IM34</accession>
<dbReference type="InterPro" id="IPR029063">
    <property type="entry name" value="SAM-dependent_MTases_sf"/>
</dbReference>
<proteinExistence type="predicted"/>
<keyword evidence="2" id="KW-0489">Methyltransferase</keyword>
<dbReference type="Pfam" id="PF13649">
    <property type="entry name" value="Methyltransf_25"/>
    <property type="match status" value="1"/>
</dbReference>
<dbReference type="Proteomes" id="UP000184532">
    <property type="component" value="Unassembled WGS sequence"/>
</dbReference>
<reference evidence="3" key="1">
    <citation type="submission" date="2016-11" db="EMBL/GenBank/DDBJ databases">
        <authorList>
            <person name="Varghese N."/>
            <person name="Submissions S."/>
        </authorList>
    </citation>
    <scope>NUCLEOTIDE SEQUENCE [LARGE SCALE GENOMIC DNA]</scope>
    <source>
        <strain evidence="3">DSM 22638</strain>
    </source>
</reference>